<feature type="region of interest" description="Disordered" evidence="2">
    <location>
        <begin position="1"/>
        <end position="31"/>
    </location>
</feature>
<dbReference type="CDD" id="cd03788">
    <property type="entry name" value="GT20_TPS"/>
    <property type="match status" value="1"/>
</dbReference>
<name>A0A0A8S5J7_9ACTN</name>
<dbReference type="Pfam" id="PF00982">
    <property type="entry name" value="Glyco_transf_20"/>
    <property type="match status" value="1"/>
</dbReference>
<gene>
    <name evidence="3" type="ORF">PFR_JS23_1026</name>
</gene>
<dbReference type="EMBL" id="LT618793">
    <property type="protein sequence ID" value="SCQ78219.1"/>
    <property type="molecule type" value="Genomic_DNA"/>
</dbReference>
<dbReference type="SUPFAM" id="SSF53756">
    <property type="entry name" value="UDP-Glycosyltransferase/glycogen phosphorylase"/>
    <property type="match status" value="1"/>
</dbReference>
<proteinExistence type="inferred from homology"/>
<protein>
    <submittedName>
        <fullName evidence="3">Alpha, alpha-trehalose-phosphate synthase otsA</fullName>
    </submittedName>
</protein>
<dbReference type="PANTHER" id="PTHR10788">
    <property type="entry name" value="TREHALOSE-6-PHOSPHATE SYNTHASE"/>
    <property type="match status" value="1"/>
</dbReference>
<dbReference type="GO" id="GO:0005992">
    <property type="term" value="P:trehalose biosynthetic process"/>
    <property type="evidence" value="ECO:0007669"/>
    <property type="project" value="InterPro"/>
</dbReference>
<evidence type="ECO:0000256" key="1">
    <source>
        <dbReference type="ARBA" id="ARBA00008799"/>
    </source>
</evidence>
<reference evidence="3 4" key="1">
    <citation type="submission" date="2016-09" db="EMBL/GenBank/DDBJ databases">
        <authorList>
            <person name="Laine KS P."/>
        </authorList>
    </citation>
    <scope>NUCLEOTIDE SEQUENCE [LARGE SCALE GENOMIC DNA]</scope>
    <source>
        <strain evidence="3">PFRJS-23</strain>
    </source>
</reference>
<dbReference type="InterPro" id="IPR001830">
    <property type="entry name" value="Glyco_trans_20"/>
</dbReference>
<evidence type="ECO:0000313" key="4">
    <source>
        <dbReference type="Proteomes" id="UP000250080"/>
    </source>
</evidence>
<feature type="compositionally biased region" description="Basic and acidic residues" evidence="2">
    <location>
        <begin position="14"/>
        <end position="23"/>
    </location>
</feature>
<dbReference type="Gene3D" id="3.40.50.2000">
    <property type="entry name" value="Glycogen Phosphorylase B"/>
    <property type="match status" value="2"/>
</dbReference>
<dbReference type="Proteomes" id="UP000250080">
    <property type="component" value="Chromosome I"/>
</dbReference>
<dbReference type="GO" id="GO:0003825">
    <property type="term" value="F:alpha,alpha-trehalose-phosphate synthase (UDP-forming) activity"/>
    <property type="evidence" value="ECO:0007669"/>
    <property type="project" value="TreeGrafter"/>
</dbReference>
<comment type="similarity">
    <text evidence="1">Belongs to the glycosyltransferase 20 family.</text>
</comment>
<dbReference type="PANTHER" id="PTHR10788:SF106">
    <property type="entry name" value="BCDNA.GH08860"/>
    <property type="match status" value="1"/>
</dbReference>
<sequence length="493" mass="55341">MSEDQQSIPSAPADDGRTEDPVPRDAPAAGTSQFVVVANRLPVDRVQNDDDSSGWALSPGGLVTALIPVMKDHGGTWVGWVGSADEHIEPFTFDGYGIMPVDLSAQEFNEYYEGMSNATFWPLYHDCVEHPEYHREWWDSYMEVNQRFATAAAEVAAPGATVWVQDYQLQNVPALLRQMRPDLKIRFFLHIPFPPSELFMQLPWRYQVISGLLGSDQIGFQDPGSARNFAHLVRRLAGMRTQGDRIFSPDGRVILARAYPISIDAQEILDLSRTPQARAEAEQLREDLGNPDKIFLGVDRLDYTKGLRHRVRAFGELFTSGQLDPMRNVYLQIATPTREGVARYQVLRSIIDEMVGRINSSVGRIGRSPIEYRHASYPKMALAAMYRAADVMVVTPLRDGMNLVAKEYVASHDSDAGALVLSEFAGASLELKQAYMVNPYDLNGMKNQLLRAAGDTHANHVRRMRSMRKQVFRHDIDAWANSFLTDLGTERPV</sequence>
<organism evidence="3 4">
    <name type="scientific">Propionibacterium freudenreichii</name>
    <dbReference type="NCBI Taxonomy" id="1744"/>
    <lineage>
        <taxon>Bacteria</taxon>
        <taxon>Bacillati</taxon>
        <taxon>Actinomycetota</taxon>
        <taxon>Actinomycetes</taxon>
        <taxon>Propionibacteriales</taxon>
        <taxon>Propionibacteriaceae</taxon>
        <taxon>Propionibacterium</taxon>
    </lineage>
</organism>
<dbReference type="AlphaFoldDB" id="A0A0A8S5J7"/>
<evidence type="ECO:0000313" key="3">
    <source>
        <dbReference type="EMBL" id="SCQ78219.1"/>
    </source>
</evidence>
<evidence type="ECO:0000256" key="2">
    <source>
        <dbReference type="SAM" id="MobiDB-lite"/>
    </source>
</evidence>
<dbReference type="OMA" id="NRTIWPL"/>
<accession>A0A0A8S5J7</accession>